<sequence length="257" mass="29276">MNKSLAVVITTTFGRENVLHWVVKHLCKDVKGKFHLYIYNDHALPLNQSLTTLIYKQQKRKDVKLFLFNDTGKLNGEKIGCGGARHFLFEQAKINNHNIIVSLDDDMQLMPNWMDNIIHAMKVFPNHCVFTGIVKGKSGDIQHAGSNMQIINKTLYRSENKKVTPNFSKTEWGPMGCMAFCRSALSKDIVVPSLYIRDDAAFYLLLKKMGINETIVVPNAHAIHKPIPVPNSNLRIPEEMAKEVIWFRDTHGIELGY</sequence>
<keyword evidence="2" id="KW-1185">Reference proteome</keyword>
<reference evidence="1" key="1">
    <citation type="submission" date="2022-09" db="EMBL/GenBank/DDBJ databases">
        <title>Complete genome sequence of Rossellomorea vietnamensis strain RL-WG62, a newly isolated PGPR with the potential for plant salinity stress alleviation.</title>
        <authorList>
            <person name="Ren L."/>
            <person name="Wang G."/>
            <person name="Hu H."/>
        </authorList>
    </citation>
    <scope>NUCLEOTIDE SEQUENCE</scope>
    <source>
        <strain evidence="1">RL-WG62</strain>
    </source>
</reference>
<organism evidence="1 2">
    <name type="scientific">Rossellomorea vietnamensis</name>
    <dbReference type="NCBI Taxonomy" id="218284"/>
    <lineage>
        <taxon>Bacteria</taxon>
        <taxon>Bacillati</taxon>
        <taxon>Bacillota</taxon>
        <taxon>Bacilli</taxon>
        <taxon>Bacillales</taxon>
        <taxon>Bacillaceae</taxon>
        <taxon>Rossellomorea</taxon>
    </lineage>
</organism>
<name>A0ACD4C9H3_9BACI</name>
<dbReference type="Proteomes" id="UP001064027">
    <property type="component" value="Chromosome"/>
</dbReference>
<gene>
    <name evidence="1" type="ORF">N5C46_04490</name>
</gene>
<proteinExistence type="predicted"/>
<protein>
    <submittedName>
        <fullName evidence="1">Glycosyltransferase</fullName>
    </submittedName>
</protein>
<evidence type="ECO:0000313" key="2">
    <source>
        <dbReference type="Proteomes" id="UP001064027"/>
    </source>
</evidence>
<evidence type="ECO:0000313" key="1">
    <source>
        <dbReference type="EMBL" id="UXH45329.1"/>
    </source>
</evidence>
<dbReference type="EMBL" id="CP104558">
    <property type="protein sequence ID" value="UXH45329.1"/>
    <property type="molecule type" value="Genomic_DNA"/>
</dbReference>
<accession>A0ACD4C9H3</accession>